<dbReference type="GO" id="GO:0051082">
    <property type="term" value="F:unfolded protein binding"/>
    <property type="evidence" value="ECO:0007669"/>
    <property type="project" value="UniProtKB-UniRule"/>
</dbReference>
<dbReference type="SMART" id="SM00988">
    <property type="entry name" value="UreE_N"/>
    <property type="match status" value="1"/>
</dbReference>
<dbReference type="Gene3D" id="2.60.260.20">
    <property type="entry name" value="Urease metallochaperone UreE, N-terminal domain"/>
    <property type="match status" value="1"/>
</dbReference>
<feature type="domain" description="UreE urease accessory N-terminal" evidence="6">
    <location>
        <begin position="3"/>
        <end position="67"/>
    </location>
</feature>
<keyword evidence="4 5" id="KW-0143">Chaperone</keyword>
<evidence type="ECO:0000259" key="6">
    <source>
        <dbReference type="SMART" id="SM00988"/>
    </source>
</evidence>
<dbReference type="EMBL" id="JACRAF010000004">
    <property type="protein sequence ID" value="MBI4920277.1"/>
    <property type="molecule type" value="Genomic_DNA"/>
</dbReference>
<dbReference type="GO" id="GO:0019627">
    <property type="term" value="P:urea metabolic process"/>
    <property type="evidence" value="ECO:0007669"/>
    <property type="project" value="InterPro"/>
</dbReference>
<keyword evidence="2 5" id="KW-0963">Cytoplasm</keyword>
<comment type="similarity">
    <text evidence="5">Belongs to the UreE family.</text>
</comment>
<comment type="function">
    <text evidence="5">Involved in urease metallocenter assembly. Binds nickel. Probably functions as a nickel donor during metallocenter assembly.</text>
</comment>
<evidence type="ECO:0000313" key="8">
    <source>
        <dbReference type="Proteomes" id="UP000782610"/>
    </source>
</evidence>
<dbReference type="InterPro" id="IPR012406">
    <property type="entry name" value="UreE"/>
</dbReference>
<evidence type="ECO:0000256" key="4">
    <source>
        <dbReference type="ARBA" id="ARBA00023186"/>
    </source>
</evidence>
<dbReference type="GO" id="GO:0016151">
    <property type="term" value="F:nickel cation binding"/>
    <property type="evidence" value="ECO:0007669"/>
    <property type="project" value="UniProtKB-UniRule"/>
</dbReference>
<gene>
    <name evidence="5" type="primary">ureE</name>
    <name evidence="7" type="ORF">HY834_00875</name>
</gene>
<evidence type="ECO:0000256" key="1">
    <source>
        <dbReference type="ARBA" id="ARBA00004496"/>
    </source>
</evidence>
<dbReference type="Pfam" id="PF05194">
    <property type="entry name" value="UreE_C"/>
    <property type="match status" value="1"/>
</dbReference>
<dbReference type="GO" id="GO:0006457">
    <property type="term" value="P:protein folding"/>
    <property type="evidence" value="ECO:0007669"/>
    <property type="project" value="InterPro"/>
</dbReference>
<evidence type="ECO:0000256" key="2">
    <source>
        <dbReference type="ARBA" id="ARBA00022490"/>
    </source>
</evidence>
<dbReference type="Gene3D" id="3.30.70.790">
    <property type="entry name" value="UreE, C-terminal domain"/>
    <property type="match status" value="1"/>
</dbReference>
<evidence type="ECO:0000313" key="7">
    <source>
        <dbReference type="EMBL" id="MBI4920277.1"/>
    </source>
</evidence>
<dbReference type="HAMAP" id="MF_00822">
    <property type="entry name" value="UreE"/>
    <property type="match status" value="1"/>
</dbReference>
<protein>
    <recommendedName>
        <fullName evidence="5">Urease accessory protein UreE</fullName>
    </recommendedName>
</protein>
<comment type="subcellular location">
    <subcellularLocation>
        <location evidence="1 5">Cytoplasm</location>
    </subcellularLocation>
</comment>
<dbReference type="InterPro" id="IPR007864">
    <property type="entry name" value="UreE_C_dom"/>
</dbReference>
<dbReference type="SUPFAM" id="SSF69737">
    <property type="entry name" value="Urease metallochaperone UreE, C-terminal domain"/>
    <property type="match status" value="1"/>
</dbReference>
<dbReference type="GO" id="GO:0005737">
    <property type="term" value="C:cytoplasm"/>
    <property type="evidence" value="ECO:0007669"/>
    <property type="project" value="UniProtKB-SubCell"/>
</dbReference>
<keyword evidence="3 5" id="KW-0533">Nickel</keyword>
<dbReference type="Proteomes" id="UP000782610">
    <property type="component" value="Unassembled WGS sequence"/>
</dbReference>
<dbReference type="InterPro" id="IPR004029">
    <property type="entry name" value="UreE_N"/>
</dbReference>
<dbReference type="Pfam" id="PF02814">
    <property type="entry name" value="UreE_N"/>
    <property type="match status" value="1"/>
</dbReference>
<dbReference type="CDD" id="cd00571">
    <property type="entry name" value="UreE"/>
    <property type="match status" value="1"/>
</dbReference>
<organism evidence="7 8">
    <name type="scientific">Devosia nanyangense</name>
    <dbReference type="NCBI Taxonomy" id="1228055"/>
    <lineage>
        <taxon>Bacteria</taxon>
        <taxon>Pseudomonadati</taxon>
        <taxon>Pseudomonadota</taxon>
        <taxon>Alphaproteobacteria</taxon>
        <taxon>Hyphomicrobiales</taxon>
        <taxon>Devosiaceae</taxon>
        <taxon>Devosia</taxon>
    </lineage>
</organism>
<dbReference type="SUPFAM" id="SSF69287">
    <property type="entry name" value="Urease metallochaperone UreE, N-terminal domain"/>
    <property type="match status" value="1"/>
</dbReference>
<dbReference type="GO" id="GO:0065003">
    <property type="term" value="P:protein-containing complex assembly"/>
    <property type="evidence" value="ECO:0007669"/>
    <property type="project" value="InterPro"/>
</dbReference>
<comment type="caution">
    <text evidence="7">The sequence shown here is derived from an EMBL/GenBank/DDBJ whole genome shotgun (WGS) entry which is preliminary data.</text>
</comment>
<dbReference type="AlphaFoldDB" id="A0A933KZC2"/>
<dbReference type="PIRSF" id="PIRSF036402">
    <property type="entry name" value="Ureas_acces_UreE"/>
    <property type="match status" value="1"/>
</dbReference>
<evidence type="ECO:0000256" key="5">
    <source>
        <dbReference type="HAMAP-Rule" id="MF_00822"/>
    </source>
</evidence>
<evidence type="ECO:0000256" key="3">
    <source>
        <dbReference type="ARBA" id="ARBA00022596"/>
    </source>
</evidence>
<sequence length="147" mass="16444">MLRATTPLPANHGKGKPFDRLTLTHDQRRIRRKVLTLPKGEEVMVDFPDAVTLEHFGGLLLEDGRIVEIVAAPEPLFEVTGRGGEHLSQLAWHIGNRHMSAQIEKKRILVPRDHVAKTMLTGLGAEVREVVETFSPERGAYHDHAAH</sequence>
<accession>A0A933KZC2</accession>
<name>A0A933KZC2_9HYPH</name>
<dbReference type="InterPro" id="IPR036118">
    <property type="entry name" value="UreE_N_sf"/>
</dbReference>
<reference evidence="7" key="1">
    <citation type="submission" date="2020-07" db="EMBL/GenBank/DDBJ databases">
        <title>Huge and variable diversity of episymbiotic CPR bacteria and DPANN archaea in groundwater ecosystems.</title>
        <authorList>
            <person name="He C.Y."/>
            <person name="Keren R."/>
            <person name="Whittaker M."/>
            <person name="Farag I.F."/>
            <person name="Doudna J."/>
            <person name="Cate J.H.D."/>
            <person name="Banfield J.F."/>
        </authorList>
    </citation>
    <scope>NUCLEOTIDE SEQUENCE</scope>
    <source>
        <strain evidence="7">NC_groundwater_1586_Pr3_B-0.1um_66_15</strain>
    </source>
</reference>
<proteinExistence type="inferred from homology"/>